<dbReference type="AlphaFoldDB" id="A0A4Q2JBX9"/>
<keyword evidence="2" id="KW-1185">Reference proteome</keyword>
<evidence type="ECO:0000313" key="1">
    <source>
        <dbReference type="EMBL" id="RXZ43410.1"/>
    </source>
</evidence>
<evidence type="ECO:0000313" key="2">
    <source>
        <dbReference type="Proteomes" id="UP000292881"/>
    </source>
</evidence>
<name>A0A4Q2JBX9_9MICO</name>
<protein>
    <recommendedName>
        <fullName evidence="3">DUF1801 domain-containing protein</fullName>
    </recommendedName>
</protein>
<sequence>MERTDRDVDELLAVQRGERADDLRALDRIIAAEFAGLERVLWEGVFWGGTEQAIIGYGAITQSRPKGGAVDWFLVGLADQAKHLSVYVNAAEEGAYLVQRHASELGRVKVGSAAIAVPSLDRLDLEAFVRVLRRARELTPDVR</sequence>
<organism evidence="1 2">
    <name type="scientific">Agromyces binzhouensis</name>
    <dbReference type="NCBI Taxonomy" id="1817495"/>
    <lineage>
        <taxon>Bacteria</taxon>
        <taxon>Bacillati</taxon>
        <taxon>Actinomycetota</taxon>
        <taxon>Actinomycetes</taxon>
        <taxon>Micrococcales</taxon>
        <taxon>Microbacteriaceae</taxon>
        <taxon>Agromyces</taxon>
    </lineage>
</organism>
<comment type="caution">
    <text evidence="1">The sequence shown here is derived from an EMBL/GenBank/DDBJ whole genome shotgun (WGS) entry which is preliminary data.</text>
</comment>
<evidence type="ECO:0008006" key="3">
    <source>
        <dbReference type="Google" id="ProtNLM"/>
    </source>
</evidence>
<dbReference type="EMBL" id="SDPL01000452">
    <property type="protein sequence ID" value="RXZ43410.1"/>
    <property type="molecule type" value="Genomic_DNA"/>
</dbReference>
<dbReference type="Proteomes" id="UP000292881">
    <property type="component" value="Unassembled WGS sequence"/>
</dbReference>
<reference evidence="1 2" key="1">
    <citation type="submission" date="2019-01" db="EMBL/GenBank/DDBJ databases">
        <authorList>
            <person name="Li J."/>
        </authorList>
    </citation>
    <scope>NUCLEOTIDE SEQUENCE [LARGE SCALE GENOMIC DNA]</scope>
    <source>
        <strain evidence="1 2">CGMCC 4.7180</strain>
    </source>
</reference>
<dbReference type="OrthoDB" id="5187996at2"/>
<dbReference type="RefSeq" id="WP_129235779.1">
    <property type="nucleotide sequence ID" value="NZ_SDPL01000452.1"/>
</dbReference>
<proteinExistence type="predicted"/>
<gene>
    <name evidence="1" type="ORF">ESO86_15570</name>
</gene>
<accession>A0A4Q2JBX9</accession>